<comment type="caution">
    <text evidence="1">The sequence shown here is derived from an EMBL/GenBank/DDBJ whole genome shotgun (WGS) entry which is preliminary data.</text>
</comment>
<organism evidence="1 2">
    <name type="scientific">Ixodes persulcatus</name>
    <name type="common">Taiga tick</name>
    <dbReference type="NCBI Taxonomy" id="34615"/>
    <lineage>
        <taxon>Eukaryota</taxon>
        <taxon>Metazoa</taxon>
        <taxon>Ecdysozoa</taxon>
        <taxon>Arthropoda</taxon>
        <taxon>Chelicerata</taxon>
        <taxon>Arachnida</taxon>
        <taxon>Acari</taxon>
        <taxon>Parasitiformes</taxon>
        <taxon>Ixodida</taxon>
        <taxon>Ixodoidea</taxon>
        <taxon>Ixodidae</taxon>
        <taxon>Ixodinae</taxon>
        <taxon>Ixodes</taxon>
    </lineage>
</organism>
<name>A0AC60PLP6_IXOPE</name>
<sequence length="172" mass="19310">MVQTCQGTAEATEAPSVQVVKVLYRKFLNLFGNVDIIFDRTWKTRGHNLNIAVGCILELYSSLVLNHVVLSRYCRGCQGAPDPDDNGYGDWVLNDKCLTNIDCNAGRMKAKAVPILFKRSLEKDKQRLRKADKAHIESEKVKKMAQEAQARHNPGLLPGSCRPRARSRKTLT</sequence>
<proteinExistence type="predicted"/>
<protein>
    <submittedName>
        <fullName evidence="1">Uncharacterized protein</fullName>
    </submittedName>
</protein>
<evidence type="ECO:0000313" key="2">
    <source>
        <dbReference type="Proteomes" id="UP000805193"/>
    </source>
</evidence>
<reference evidence="1 2" key="1">
    <citation type="journal article" date="2020" name="Cell">
        <title>Large-Scale Comparative Analyses of Tick Genomes Elucidate Their Genetic Diversity and Vector Capacities.</title>
        <authorList>
            <consortium name="Tick Genome and Microbiome Consortium (TIGMIC)"/>
            <person name="Jia N."/>
            <person name="Wang J."/>
            <person name="Shi W."/>
            <person name="Du L."/>
            <person name="Sun Y."/>
            <person name="Zhan W."/>
            <person name="Jiang J.F."/>
            <person name="Wang Q."/>
            <person name="Zhang B."/>
            <person name="Ji P."/>
            <person name="Bell-Sakyi L."/>
            <person name="Cui X.M."/>
            <person name="Yuan T.T."/>
            <person name="Jiang B.G."/>
            <person name="Yang W.F."/>
            <person name="Lam T.T."/>
            <person name="Chang Q.C."/>
            <person name="Ding S.J."/>
            <person name="Wang X.J."/>
            <person name="Zhu J.G."/>
            <person name="Ruan X.D."/>
            <person name="Zhao L."/>
            <person name="Wei J.T."/>
            <person name="Ye R.Z."/>
            <person name="Que T.C."/>
            <person name="Du C.H."/>
            <person name="Zhou Y.H."/>
            <person name="Cheng J.X."/>
            <person name="Dai P.F."/>
            <person name="Guo W.B."/>
            <person name="Han X.H."/>
            <person name="Huang E.J."/>
            <person name="Li L.F."/>
            <person name="Wei W."/>
            <person name="Gao Y.C."/>
            <person name="Liu J.Z."/>
            <person name="Shao H.Z."/>
            <person name="Wang X."/>
            <person name="Wang C.C."/>
            <person name="Yang T.C."/>
            <person name="Huo Q.B."/>
            <person name="Li W."/>
            <person name="Chen H.Y."/>
            <person name="Chen S.E."/>
            <person name="Zhou L.G."/>
            <person name="Ni X.B."/>
            <person name="Tian J.H."/>
            <person name="Sheng Y."/>
            <person name="Liu T."/>
            <person name="Pan Y.S."/>
            <person name="Xia L.Y."/>
            <person name="Li J."/>
            <person name="Zhao F."/>
            <person name="Cao W.C."/>
        </authorList>
    </citation>
    <scope>NUCLEOTIDE SEQUENCE [LARGE SCALE GENOMIC DNA]</scope>
    <source>
        <strain evidence="1">Iper-2018</strain>
    </source>
</reference>
<gene>
    <name evidence="1" type="ORF">HPB47_002628</name>
</gene>
<accession>A0AC60PLP6</accession>
<dbReference type="EMBL" id="JABSTQ010010359">
    <property type="protein sequence ID" value="KAG0421482.1"/>
    <property type="molecule type" value="Genomic_DNA"/>
</dbReference>
<evidence type="ECO:0000313" key="1">
    <source>
        <dbReference type="EMBL" id="KAG0421482.1"/>
    </source>
</evidence>
<dbReference type="Proteomes" id="UP000805193">
    <property type="component" value="Unassembled WGS sequence"/>
</dbReference>
<keyword evidence="2" id="KW-1185">Reference proteome</keyword>